<reference evidence="1 2" key="1">
    <citation type="submission" date="2024-05" db="EMBL/GenBank/DDBJ databases">
        <title>Neorhizobium sp. Rsf11, a plant growth promoting and heavy metal resistant PAH-degrader.</title>
        <authorList>
            <person name="Golubev S.N."/>
            <person name="Muratova A.Y."/>
            <person name="Markelova M.I."/>
        </authorList>
    </citation>
    <scope>NUCLEOTIDE SEQUENCE [LARGE SCALE GENOMIC DNA]</scope>
    <source>
        <strain evidence="1 2">Rsf11</strain>
    </source>
</reference>
<evidence type="ECO:0000313" key="1">
    <source>
        <dbReference type="EMBL" id="MEQ1409397.1"/>
    </source>
</evidence>
<dbReference type="RefSeq" id="WP_227705497.1">
    <property type="nucleotide sequence ID" value="NZ_JBEAAL010000043.1"/>
</dbReference>
<name>A0ABV0MBW9_9HYPH</name>
<keyword evidence="2" id="KW-1185">Reference proteome</keyword>
<sequence>MRKSGGAQAPMTRMTVGMIVVPSMAVEDTTAHSPGAAPTDGGREAMAAIGQVIRIVFGALAAWSDSNGK</sequence>
<dbReference type="Proteomes" id="UP001496627">
    <property type="component" value="Unassembled WGS sequence"/>
</dbReference>
<protein>
    <submittedName>
        <fullName evidence="1">Uncharacterized protein</fullName>
    </submittedName>
</protein>
<comment type="caution">
    <text evidence="1">The sequence shown here is derived from an EMBL/GenBank/DDBJ whole genome shotgun (WGS) entry which is preliminary data.</text>
</comment>
<dbReference type="EMBL" id="JBEAAL010000043">
    <property type="protein sequence ID" value="MEQ1409397.1"/>
    <property type="molecule type" value="Genomic_DNA"/>
</dbReference>
<organism evidence="1 2">
    <name type="scientific">Neorhizobium phenanthreniclasticum</name>
    <dbReference type="NCBI Taxonomy" id="3157917"/>
    <lineage>
        <taxon>Bacteria</taxon>
        <taxon>Pseudomonadati</taxon>
        <taxon>Pseudomonadota</taxon>
        <taxon>Alphaproteobacteria</taxon>
        <taxon>Hyphomicrobiales</taxon>
        <taxon>Rhizobiaceae</taxon>
        <taxon>Rhizobium/Agrobacterium group</taxon>
        <taxon>Neorhizobium</taxon>
    </lineage>
</organism>
<gene>
    <name evidence="1" type="ORF">ABK249_31325</name>
</gene>
<accession>A0ABV0MBW9</accession>
<evidence type="ECO:0000313" key="2">
    <source>
        <dbReference type="Proteomes" id="UP001496627"/>
    </source>
</evidence>
<proteinExistence type="predicted"/>